<keyword evidence="4" id="KW-0812">Transmembrane</keyword>
<feature type="compositionally biased region" description="Polar residues" evidence="3">
    <location>
        <begin position="1"/>
        <end position="10"/>
    </location>
</feature>
<protein>
    <submittedName>
        <fullName evidence="6">Major facilitator superfamily domain-containing protein</fullName>
    </submittedName>
</protein>
<dbReference type="Pfam" id="PF07690">
    <property type="entry name" value="MFS_1"/>
    <property type="match status" value="1"/>
</dbReference>
<accession>A0A8K0T7R0</accession>
<organism evidence="6 7">
    <name type="scientific">Plectosphaerella cucumerina</name>
    <dbReference type="NCBI Taxonomy" id="40658"/>
    <lineage>
        <taxon>Eukaryota</taxon>
        <taxon>Fungi</taxon>
        <taxon>Dikarya</taxon>
        <taxon>Ascomycota</taxon>
        <taxon>Pezizomycotina</taxon>
        <taxon>Sordariomycetes</taxon>
        <taxon>Hypocreomycetidae</taxon>
        <taxon>Glomerellales</taxon>
        <taxon>Plectosphaerellaceae</taxon>
        <taxon>Plectosphaerella</taxon>
    </lineage>
</organism>
<dbReference type="GO" id="GO:0016020">
    <property type="term" value="C:membrane"/>
    <property type="evidence" value="ECO:0007669"/>
    <property type="project" value="UniProtKB-SubCell"/>
</dbReference>
<keyword evidence="4" id="KW-0472">Membrane</keyword>
<dbReference type="PROSITE" id="PS50850">
    <property type="entry name" value="MFS"/>
    <property type="match status" value="1"/>
</dbReference>
<feature type="transmembrane region" description="Helical" evidence="4">
    <location>
        <begin position="172"/>
        <end position="192"/>
    </location>
</feature>
<feature type="transmembrane region" description="Helical" evidence="4">
    <location>
        <begin position="284"/>
        <end position="305"/>
    </location>
</feature>
<name>A0A8K0T7R0_9PEZI</name>
<evidence type="ECO:0000259" key="5">
    <source>
        <dbReference type="PROSITE" id="PS50850"/>
    </source>
</evidence>
<dbReference type="OrthoDB" id="2213137at2759"/>
<feature type="transmembrane region" description="Helical" evidence="4">
    <location>
        <begin position="115"/>
        <end position="137"/>
    </location>
</feature>
<reference evidence="6" key="1">
    <citation type="journal article" date="2021" name="Nat. Commun.">
        <title>Genetic determinants of endophytism in the Arabidopsis root mycobiome.</title>
        <authorList>
            <person name="Mesny F."/>
            <person name="Miyauchi S."/>
            <person name="Thiergart T."/>
            <person name="Pickel B."/>
            <person name="Atanasova L."/>
            <person name="Karlsson M."/>
            <person name="Huettel B."/>
            <person name="Barry K.W."/>
            <person name="Haridas S."/>
            <person name="Chen C."/>
            <person name="Bauer D."/>
            <person name="Andreopoulos W."/>
            <person name="Pangilinan J."/>
            <person name="LaButti K."/>
            <person name="Riley R."/>
            <person name="Lipzen A."/>
            <person name="Clum A."/>
            <person name="Drula E."/>
            <person name="Henrissat B."/>
            <person name="Kohler A."/>
            <person name="Grigoriev I.V."/>
            <person name="Martin F.M."/>
            <person name="Hacquard S."/>
        </authorList>
    </citation>
    <scope>NUCLEOTIDE SEQUENCE</scope>
    <source>
        <strain evidence="6">MPI-CAGE-AT-0016</strain>
    </source>
</reference>
<feature type="region of interest" description="Disordered" evidence="3">
    <location>
        <begin position="1"/>
        <end position="64"/>
    </location>
</feature>
<feature type="transmembrane region" description="Helical" evidence="4">
    <location>
        <begin position="380"/>
        <end position="406"/>
    </location>
</feature>
<evidence type="ECO:0000256" key="1">
    <source>
        <dbReference type="ARBA" id="ARBA00004141"/>
    </source>
</evidence>
<feature type="transmembrane region" description="Helical" evidence="4">
    <location>
        <begin position="418"/>
        <end position="439"/>
    </location>
</feature>
<feature type="compositionally biased region" description="Basic and acidic residues" evidence="3">
    <location>
        <begin position="37"/>
        <end position="48"/>
    </location>
</feature>
<evidence type="ECO:0000256" key="3">
    <source>
        <dbReference type="SAM" id="MobiDB-lite"/>
    </source>
</evidence>
<comment type="subcellular location">
    <subcellularLocation>
        <location evidence="1">Membrane</location>
        <topology evidence="1">Multi-pass membrane protein</topology>
    </subcellularLocation>
</comment>
<dbReference type="InterPro" id="IPR036259">
    <property type="entry name" value="MFS_trans_sf"/>
</dbReference>
<feature type="transmembrane region" description="Helical" evidence="4">
    <location>
        <begin position="355"/>
        <end position="374"/>
    </location>
</feature>
<evidence type="ECO:0000256" key="2">
    <source>
        <dbReference type="ARBA" id="ARBA00006727"/>
    </source>
</evidence>
<dbReference type="PANTHER" id="PTHR11360:SF287">
    <property type="entry name" value="MFS MONOCARBOXYLATE TRANSPORTER"/>
    <property type="match status" value="1"/>
</dbReference>
<dbReference type="InterPro" id="IPR050327">
    <property type="entry name" value="Proton-linked_MCT"/>
</dbReference>
<feature type="domain" description="Major facilitator superfamily (MFS) profile" evidence="5">
    <location>
        <begin position="288"/>
        <end position="487"/>
    </location>
</feature>
<evidence type="ECO:0000256" key="4">
    <source>
        <dbReference type="SAM" id="Phobius"/>
    </source>
</evidence>
<dbReference type="SUPFAM" id="SSF103473">
    <property type="entry name" value="MFS general substrate transporter"/>
    <property type="match status" value="1"/>
</dbReference>
<feature type="transmembrane region" description="Helical" evidence="4">
    <location>
        <begin position="204"/>
        <end position="224"/>
    </location>
</feature>
<keyword evidence="7" id="KW-1185">Reference proteome</keyword>
<feature type="transmembrane region" description="Helical" evidence="4">
    <location>
        <begin position="149"/>
        <end position="166"/>
    </location>
</feature>
<evidence type="ECO:0000313" key="6">
    <source>
        <dbReference type="EMBL" id="KAH7349943.1"/>
    </source>
</evidence>
<dbReference type="InterPro" id="IPR020846">
    <property type="entry name" value="MFS_dom"/>
</dbReference>
<proteinExistence type="inferred from homology"/>
<feature type="transmembrane region" description="Helical" evidence="4">
    <location>
        <begin position="236"/>
        <end position="255"/>
    </location>
</feature>
<feature type="transmembrane region" description="Helical" evidence="4">
    <location>
        <begin position="459"/>
        <end position="481"/>
    </location>
</feature>
<dbReference type="Gene3D" id="1.20.1250.20">
    <property type="entry name" value="MFS general substrate transporter like domains"/>
    <property type="match status" value="2"/>
</dbReference>
<feature type="transmembrane region" description="Helical" evidence="4">
    <location>
        <begin position="317"/>
        <end position="343"/>
    </location>
</feature>
<dbReference type="Proteomes" id="UP000813385">
    <property type="component" value="Unassembled WGS sequence"/>
</dbReference>
<dbReference type="AlphaFoldDB" id="A0A8K0T7R0"/>
<gene>
    <name evidence="6" type="ORF">B0T11DRAFT_136090</name>
</gene>
<dbReference type="GO" id="GO:0022857">
    <property type="term" value="F:transmembrane transporter activity"/>
    <property type="evidence" value="ECO:0007669"/>
    <property type="project" value="InterPro"/>
</dbReference>
<sequence>MAPTQTQTAVELQPLEATFRPQHLDPKGADAGPSAHEQSRPTSEHRLGDGSPEETQPAAGHEFSSLPPADGGLQAWLFLAACFLVEALIWGFPFAFGVFRSYYSRHPDFAGSPNIAVIGTCAMGLMYFSGPVVIGLVRAFPRQARWSPPVGLVITCVALGMSSLSTTVGQLIATQGVLYALGGSLTYIPCIVYMDEWFVRRKGLAYGIMWSGTGLAGVIFPMLMEALLERVGFRTTLRIWSGLLFALTAPLAYFIRPRIPPLSRASEGGSAAALRKPLRNMGFVLSRSFALHQAANVVEALGYFLPSIYLPSYARTFLGAGSFAAAASLLFVNVASVFGCVLMGWFVDRWPAPSCLFLSSAGAAVGTLLIWGLGNSMASLYAFGAVYGLFAGAYTSAWPGIMLSVAENERQRGRGVDPILIFGWLAAGRGVGNMVSGPLSEALIEGYPWKGEAGFGYGSGYGTLIAFTGVTALLGGASLGFKQLKWL</sequence>
<feature type="transmembrane region" description="Helical" evidence="4">
    <location>
        <begin position="75"/>
        <end position="95"/>
    </location>
</feature>
<dbReference type="PANTHER" id="PTHR11360">
    <property type="entry name" value="MONOCARBOXYLATE TRANSPORTER"/>
    <property type="match status" value="1"/>
</dbReference>
<comment type="similarity">
    <text evidence="2">Belongs to the major facilitator superfamily. Monocarboxylate porter (TC 2.A.1.13) family.</text>
</comment>
<keyword evidence="4" id="KW-1133">Transmembrane helix</keyword>
<comment type="caution">
    <text evidence="6">The sequence shown here is derived from an EMBL/GenBank/DDBJ whole genome shotgun (WGS) entry which is preliminary data.</text>
</comment>
<dbReference type="EMBL" id="JAGPXD010000006">
    <property type="protein sequence ID" value="KAH7349943.1"/>
    <property type="molecule type" value="Genomic_DNA"/>
</dbReference>
<dbReference type="InterPro" id="IPR011701">
    <property type="entry name" value="MFS"/>
</dbReference>
<evidence type="ECO:0000313" key="7">
    <source>
        <dbReference type="Proteomes" id="UP000813385"/>
    </source>
</evidence>